<organism evidence="5 6">
    <name type="scientific">Bacteroides cellulosilyticus</name>
    <dbReference type="NCBI Taxonomy" id="246787"/>
    <lineage>
        <taxon>Bacteria</taxon>
        <taxon>Pseudomonadati</taxon>
        <taxon>Bacteroidota</taxon>
        <taxon>Bacteroidia</taxon>
        <taxon>Bacteroidales</taxon>
        <taxon>Bacteroidaceae</taxon>
        <taxon>Bacteroides</taxon>
    </lineage>
</organism>
<dbReference type="RefSeq" id="WP_149923972.1">
    <property type="nucleotide sequence ID" value="NZ_CAXKYC010000002.1"/>
</dbReference>
<evidence type="ECO:0000256" key="1">
    <source>
        <dbReference type="ARBA" id="ARBA00006739"/>
    </source>
</evidence>
<reference evidence="5" key="1">
    <citation type="submission" date="2023-03" db="EMBL/GenBank/DDBJ databases">
        <title>DFI Biobank Strains.</title>
        <authorList>
            <person name="Mostad J."/>
            <person name="Paddock L."/>
            <person name="Medina S."/>
            <person name="Waligurski E."/>
            <person name="Barat B."/>
            <person name="Smith R."/>
            <person name="Burgo V."/>
            <person name="Metcalfe C."/>
            <person name="Woodson C."/>
            <person name="Sundararajan A."/>
            <person name="Ramaswamy R."/>
            <person name="Lin H."/>
            <person name="Pamer E.G."/>
        </authorList>
    </citation>
    <scope>NUCLEOTIDE SEQUENCE</scope>
    <source>
        <strain evidence="5">DFI.9.5</strain>
    </source>
</reference>
<gene>
    <name evidence="5" type="ORF">PZH42_07195</name>
</gene>
<dbReference type="InterPro" id="IPR001173">
    <property type="entry name" value="Glyco_trans_2-like"/>
</dbReference>
<evidence type="ECO:0000313" key="5">
    <source>
        <dbReference type="EMBL" id="MDE8693886.1"/>
    </source>
</evidence>
<dbReference type="InterPro" id="IPR029044">
    <property type="entry name" value="Nucleotide-diphossugar_trans"/>
</dbReference>
<keyword evidence="2" id="KW-0328">Glycosyltransferase</keyword>
<dbReference type="PANTHER" id="PTHR43179:SF12">
    <property type="entry name" value="GALACTOFURANOSYLTRANSFERASE GLFT2"/>
    <property type="match status" value="1"/>
</dbReference>
<dbReference type="EMBL" id="JARFID010000005">
    <property type="protein sequence ID" value="MDE8693886.1"/>
    <property type="molecule type" value="Genomic_DNA"/>
</dbReference>
<feature type="domain" description="Glycosyltransferase 2-like" evidence="4">
    <location>
        <begin position="6"/>
        <end position="165"/>
    </location>
</feature>
<name>A0AAW6LWP5_9BACE</name>
<dbReference type="PANTHER" id="PTHR43179">
    <property type="entry name" value="RHAMNOSYLTRANSFERASE WBBL"/>
    <property type="match status" value="1"/>
</dbReference>
<comment type="caution">
    <text evidence="5">The sequence shown here is derived from an EMBL/GenBank/DDBJ whole genome shotgun (WGS) entry which is preliminary data.</text>
</comment>
<protein>
    <submittedName>
        <fullName evidence="5">Glycosyltransferase family 2 protein</fullName>
    </submittedName>
</protein>
<comment type="similarity">
    <text evidence="1">Belongs to the glycosyltransferase 2 family.</text>
</comment>
<accession>A0AAW6LWP5</accession>
<evidence type="ECO:0000313" key="6">
    <source>
        <dbReference type="Proteomes" id="UP001221924"/>
    </source>
</evidence>
<dbReference type="SUPFAM" id="SSF53448">
    <property type="entry name" value="Nucleotide-diphospho-sugar transferases"/>
    <property type="match status" value="1"/>
</dbReference>
<evidence type="ECO:0000256" key="2">
    <source>
        <dbReference type="ARBA" id="ARBA00022676"/>
    </source>
</evidence>
<evidence type="ECO:0000259" key="4">
    <source>
        <dbReference type="Pfam" id="PF00535"/>
    </source>
</evidence>
<dbReference type="Proteomes" id="UP001221924">
    <property type="component" value="Unassembled WGS sequence"/>
</dbReference>
<dbReference type="Gene3D" id="3.90.550.10">
    <property type="entry name" value="Spore Coat Polysaccharide Biosynthesis Protein SpsA, Chain A"/>
    <property type="match status" value="1"/>
</dbReference>
<sequence>MLTIPIILLNYNSSSDCRKCISFLKNQKNVEIEIVVVDNCSKSEDLCLLRTLCQEEQCTLIENKENRGYNAGNNIGLRYAVRKGYKYALITNPDMEFPQEEYLKQLVDVMEEQTEVVVIGSDIVTPEGIHQNPMMHDGNWKSSWRWIISFFKQKREDTYDFIDVYEHSHYCAKVSGCCLLVRLDFIQKIDFFDESVFLYCEEAILSRQVEIAERKIYYNATVQAIHRHVKNEKGNPAKRFKYWKESRIYYINRYSSYSWYGKWLSGISMRLYVTLMQLYYKIR</sequence>
<dbReference type="AlphaFoldDB" id="A0AAW6LWP5"/>
<keyword evidence="3" id="KW-0808">Transferase</keyword>
<dbReference type="GO" id="GO:0016757">
    <property type="term" value="F:glycosyltransferase activity"/>
    <property type="evidence" value="ECO:0007669"/>
    <property type="project" value="UniProtKB-KW"/>
</dbReference>
<dbReference type="Pfam" id="PF00535">
    <property type="entry name" value="Glycos_transf_2"/>
    <property type="match status" value="1"/>
</dbReference>
<proteinExistence type="inferred from homology"/>
<evidence type="ECO:0000256" key="3">
    <source>
        <dbReference type="ARBA" id="ARBA00022679"/>
    </source>
</evidence>